<name>A0A814KWR3_9BILA</name>
<accession>A0A814KWR3</accession>
<dbReference type="Proteomes" id="UP000663877">
    <property type="component" value="Unassembled WGS sequence"/>
</dbReference>
<keyword evidence="1" id="KW-0732">Signal</keyword>
<organism evidence="4 5">
    <name type="scientific">Adineta steineri</name>
    <dbReference type="NCBI Taxonomy" id="433720"/>
    <lineage>
        <taxon>Eukaryota</taxon>
        <taxon>Metazoa</taxon>
        <taxon>Spiralia</taxon>
        <taxon>Gnathifera</taxon>
        <taxon>Rotifera</taxon>
        <taxon>Eurotatoria</taxon>
        <taxon>Bdelloidea</taxon>
        <taxon>Adinetida</taxon>
        <taxon>Adinetidae</taxon>
        <taxon>Adineta</taxon>
    </lineage>
</organism>
<protein>
    <submittedName>
        <fullName evidence="4">Uncharacterized protein</fullName>
    </submittedName>
</protein>
<feature type="signal peptide" evidence="1">
    <location>
        <begin position="1"/>
        <end position="31"/>
    </location>
</feature>
<evidence type="ECO:0000313" key="5">
    <source>
        <dbReference type="Proteomes" id="UP000663832"/>
    </source>
</evidence>
<dbReference type="AlphaFoldDB" id="A0A814KWR3"/>
<comment type="caution">
    <text evidence="4">The sequence shown here is derived from an EMBL/GenBank/DDBJ whole genome shotgun (WGS) entry which is preliminary data.</text>
</comment>
<sequence length="105" mass="12226">MSSLVEMNSPKIMAIIVTLALIMLLICPTQSMPTEDNSDKLSTRQKRWTFNTWRLHGRRELSNDVYSPKTSISSSLNTGRQYRIYNDDDEIAQKIHEHLLQLFQN</sequence>
<proteinExistence type="predicted"/>
<evidence type="ECO:0000313" key="3">
    <source>
        <dbReference type="EMBL" id="CAF0973967.1"/>
    </source>
</evidence>
<evidence type="ECO:0000256" key="1">
    <source>
        <dbReference type="SAM" id="SignalP"/>
    </source>
</evidence>
<dbReference type="EMBL" id="CAJNOI010000005">
    <property type="protein sequence ID" value="CAF0745397.1"/>
    <property type="molecule type" value="Genomic_DNA"/>
</dbReference>
<feature type="chain" id="PRO_5035601077" evidence="1">
    <location>
        <begin position="32"/>
        <end position="105"/>
    </location>
</feature>
<dbReference type="Proteomes" id="UP000663832">
    <property type="component" value="Unassembled WGS sequence"/>
</dbReference>
<gene>
    <name evidence="2" type="ORF">BJG266_LOCUS2107</name>
    <name evidence="3" type="ORF">QVE165_LOCUS13488</name>
    <name evidence="4" type="ORF">QVE165_LOCUS17992</name>
</gene>
<reference evidence="4" key="1">
    <citation type="submission" date="2021-02" db="EMBL/GenBank/DDBJ databases">
        <authorList>
            <person name="Nowell W R."/>
        </authorList>
    </citation>
    <scope>NUCLEOTIDE SEQUENCE</scope>
</reference>
<keyword evidence="5" id="KW-1185">Reference proteome</keyword>
<evidence type="ECO:0000313" key="4">
    <source>
        <dbReference type="EMBL" id="CAF1057955.1"/>
    </source>
</evidence>
<dbReference type="OrthoDB" id="9981191at2759"/>
<dbReference type="EMBL" id="CAJNOM010000069">
    <property type="protein sequence ID" value="CAF0973967.1"/>
    <property type="molecule type" value="Genomic_DNA"/>
</dbReference>
<evidence type="ECO:0000313" key="2">
    <source>
        <dbReference type="EMBL" id="CAF0745397.1"/>
    </source>
</evidence>
<dbReference type="EMBL" id="CAJNOM010000105">
    <property type="protein sequence ID" value="CAF1057955.1"/>
    <property type="molecule type" value="Genomic_DNA"/>
</dbReference>